<proteinExistence type="predicted"/>
<feature type="domain" description="NAD-dependent epimerase/dehydratase" evidence="2">
    <location>
        <begin position="3"/>
        <end position="247"/>
    </location>
</feature>
<dbReference type="AlphaFoldDB" id="A0AB74UB43"/>
<protein>
    <submittedName>
        <fullName evidence="3">SDR family NAD(P)-dependent oxidoreductase</fullName>
    </submittedName>
</protein>
<dbReference type="InterPro" id="IPR036291">
    <property type="entry name" value="NAD(P)-bd_dom_sf"/>
</dbReference>
<sequence>MKILVTGAAGFIGFHLTRRLAAEGHSVVALDNLNDYYAVALKQARLERLGKVPFVRQDIADLAALDALFARERFTHVMHLAAQAGVRYSVSHPHQYGHSNLTGFLNLLDVCQRHAVEHLLYASSSSVYGRQQRLPFCESDTVDTPASLYAATKRANEMMAYSYADLHRLPATGLRFFTVYGPWGRPDMAPCLFAERLLRGDPIAVFNHGRMARDFTYIDDIVESLVRLLPHAPAGDTDAPHALYNVGRGDPVALLDFIDTLESALDARAPRDFQPMQPGDIERTWADTTRLREATGHVPQVPLETGIERFAAWYREQRPLMQQVMEG</sequence>
<dbReference type="EMBL" id="CP159578">
    <property type="protein sequence ID" value="XCJ78085.1"/>
    <property type="molecule type" value="Genomic_DNA"/>
</dbReference>
<keyword evidence="1" id="KW-0520">NAD</keyword>
<dbReference type="Gene3D" id="3.40.50.720">
    <property type="entry name" value="NAD(P)-binding Rossmann-like Domain"/>
    <property type="match status" value="1"/>
</dbReference>
<dbReference type="RefSeq" id="WP_353979107.1">
    <property type="nucleotide sequence ID" value="NZ_CP159578.1"/>
</dbReference>
<accession>A0AB74UB43</accession>
<reference evidence="3" key="1">
    <citation type="submission" date="2024-06" db="EMBL/GenBank/DDBJ databases">
        <title>Complete genome of Salinicola endophyticus HNIBRBA4755.</title>
        <authorList>
            <person name="Shin S.Y."/>
            <person name="Kang H."/>
            <person name="Song J."/>
        </authorList>
    </citation>
    <scope>NUCLEOTIDE SEQUENCE</scope>
    <source>
        <strain evidence="3">HNIBRBA4755</strain>
    </source>
</reference>
<organism evidence="3">
    <name type="scientific">Salinicola endophyticus</name>
    <dbReference type="NCBI Taxonomy" id="1949083"/>
    <lineage>
        <taxon>Bacteria</taxon>
        <taxon>Pseudomonadati</taxon>
        <taxon>Pseudomonadota</taxon>
        <taxon>Gammaproteobacteria</taxon>
        <taxon>Oceanospirillales</taxon>
        <taxon>Halomonadaceae</taxon>
        <taxon>Salinicola</taxon>
    </lineage>
</organism>
<gene>
    <name evidence="3" type="ORF">ABV408_11590</name>
</gene>
<dbReference type="Pfam" id="PF01370">
    <property type="entry name" value="Epimerase"/>
    <property type="match status" value="1"/>
</dbReference>
<dbReference type="PANTHER" id="PTHR43574">
    <property type="entry name" value="EPIMERASE-RELATED"/>
    <property type="match status" value="1"/>
</dbReference>
<dbReference type="SUPFAM" id="SSF51735">
    <property type="entry name" value="NAD(P)-binding Rossmann-fold domains"/>
    <property type="match status" value="1"/>
</dbReference>
<dbReference type="InterPro" id="IPR001509">
    <property type="entry name" value="Epimerase_deHydtase"/>
</dbReference>
<dbReference type="PRINTS" id="PR01713">
    <property type="entry name" value="NUCEPIMERASE"/>
</dbReference>
<evidence type="ECO:0000259" key="2">
    <source>
        <dbReference type="Pfam" id="PF01370"/>
    </source>
</evidence>
<evidence type="ECO:0000313" key="3">
    <source>
        <dbReference type="EMBL" id="XCJ78085.1"/>
    </source>
</evidence>
<evidence type="ECO:0000256" key="1">
    <source>
        <dbReference type="ARBA" id="ARBA00023027"/>
    </source>
</evidence>
<name>A0AB74UB43_9GAMM</name>